<keyword evidence="3" id="KW-1185">Reference proteome</keyword>
<sequence>MKPLPIALALSIAYTHAQSLNQTIVGCVDLECPASNVTPTDDNCTVADKSFTYVGLTRIPTENKDLEGKVSWTKGFNVINTADYGQTFDSVFYFGTTPDLDLADTGACAVFLHGIETQLSFDKVSVNTETAQGTCSDAMGSDCVNVLVERAKKLLNNFEGEAPSSEEVCSRLKDDLQKNMDDACASISNGPWSNLTFSALSGKAAWQPLSGDKNSSSTCWPVLPKENQLSLAGEYRTEGSDKIEDIKKALYSITPILTIFFPTGDQSIVSEADASLSCLKVVGPSRASAAHG</sequence>
<keyword evidence="1" id="KW-0732">Signal</keyword>
<gene>
    <name evidence="2" type="ORF">RRF57_011814</name>
</gene>
<dbReference type="Proteomes" id="UP001305414">
    <property type="component" value="Unassembled WGS sequence"/>
</dbReference>
<dbReference type="EMBL" id="JAWHQM010000062">
    <property type="protein sequence ID" value="KAK5636102.1"/>
    <property type="molecule type" value="Genomic_DNA"/>
</dbReference>
<feature type="chain" id="PRO_5042879302" evidence="1">
    <location>
        <begin position="18"/>
        <end position="292"/>
    </location>
</feature>
<feature type="signal peptide" evidence="1">
    <location>
        <begin position="1"/>
        <end position="17"/>
    </location>
</feature>
<comment type="caution">
    <text evidence="2">The sequence shown here is derived from an EMBL/GenBank/DDBJ whole genome shotgun (WGS) entry which is preliminary data.</text>
</comment>
<dbReference type="PROSITE" id="PS51257">
    <property type="entry name" value="PROKAR_LIPOPROTEIN"/>
    <property type="match status" value="1"/>
</dbReference>
<evidence type="ECO:0000313" key="3">
    <source>
        <dbReference type="Proteomes" id="UP001305414"/>
    </source>
</evidence>
<proteinExistence type="predicted"/>
<reference evidence="2 3" key="1">
    <citation type="submission" date="2023-10" db="EMBL/GenBank/DDBJ databases">
        <title>Draft genome sequence of Xylaria bambusicola isolate GMP-LS, the root and basal stem rot pathogen of sugarcane in Indonesia.</title>
        <authorList>
            <person name="Selvaraj P."/>
            <person name="Muralishankar V."/>
            <person name="Muruganantham S."/>
            <person name="Sp S."/>
            <person name="Haryani S."/>
            <person name="Lau K.J.X."/>
            <person name="Naqvi N.I."/>
        </authorList>
    </citation>
    <scope>NUCLEOTIDE SEQUENCE [LARGE SCALE GENOMIC DNA]</scope>
    <source>
        <strain evidence="2">GMP-LS</strain>
    </source>
</reference>
<name>A0AAN7UUA2_9PEZI</name>
<organism evidence="2 3">
    <name type="scientific">Xylaria bambusicola</name>
    <dbReference type="NCBI Taxonomy" id="326684"/>
    <lineage>
        <taxon>Eukaryota</taxon>
        <taxon>Fungi</taxon>
        <taxon>Dikarya</taxon>
        <taxon>Ascomycota</taxon>
        <taxon>Pezizomycotina</taxon>
        <taxon>Sordariomycetes</taxon>
        <taxon>Xylariomycetidae</taxon>
        <taxon>Xylariales</taxon>
        <taxon>Xylariaceae</taxon>
        <taxon>Xylaria</taxon>
    </lineage>
</organism>
<accession>A0AAN7UUA2</accession>
<protein>
    <submittedName>
        <fullName evidence="2">Uncharacterized protein</fullName>
    </submittedName>
</protein>
<evidence type="ECO:0000313" key="2">
    <source>
        <dbReference type="EMBL" id="KAK5636102.1"/>
    </source>
</evidence>
<dbReference type="AlphaFoldDB" id="A0AAN7UUA2"/>
<evidence type="ECO:0000256" key="1">
    <source>
        <dbReference type="SAM" id="SignalP"/>
    </source>
</evidence>